<reference evidence="14" key="1">
    <citation type="submission" date="2020-09" db="EMBL/GenBank/DDBJ databases">
        <title>Desulfogranum mesoprofundum gen. nov., sp. nov., a novel mesophilic, sulfate-reducing chemolithoautotroph isolated from a deep-sea hydrothermal vent chimney in the Suiyo Seamount.</title>
        <authorList>
            <person name="Hashimoto Y."/>
            <person name="Nakagawa S."/>
        </authorList>
    </citation>
    <scope>NUCLEOTIDE SEQUENCE</scope>
    <source>
        <strain evidence="14">KT2</strain>
    </source>
</reference>
<dbReference type="NCBIfam" id="TIGR00326">
    <property type="entry name" value="eubact_ribD"/>
    <property type="match status" value="1"/>
</dbReference>
<keyword evidence="10 12" id="KW-0560">Oxidoreductase</keyword>
<dbReference type="PIRSF" id="PIRSF006769">
    <property type="entry name" value="RibD"/>
    <property type="match status" value="1"/>
</dbReference>
<evidence type="ECO:0000313" key="14">
    <source>
        <dbReference type="EMBL" id="BCL60424.1"/>
    </source>
</evidence>
<sequence length="361" mass="39405">MRLALQEARRGEGRTSPNPCVGAVITKGGRIISKGYHKKAGTPHAEVNAIRAAKESLNGTTMYVTLEPCSHKGRTGPCAEAIVENHIARVVIGMEDPNPLVHGKGIDFLRRNGVEVVTDICSDECREINKPFIKYISSGLPLIIMKGGVSLDGRLNYQKGHGGWITGRETRGAVHAIRNRIDAILVGRGTIEIDDPSLTTRITGEKGRDPVRIILDTNLQTSPDAKVYNLQSPAKTWIFCSDTLSKEKKDKFRKSNVVVKPVACRGDSIDLLEVVKLLGREGDICSVLVEGGARIHGAFLREKLFDSVNLFIAPVFAGENGIALTEGYNTENRDTAVKLCNLSYKRYGNDIMIAGDVVYPE</sequence>
<organism evidence="14 15">
    <name type="scientific">Desulfomarina profundi</name>
    <dbReference type="NCBI Taxonomy" id="2772557"/>
    <lineage>
        <taxon>Bacteria</taxon>
        <taxon>Pseudomonadati</taxon>
        <taxon>Thermodesulfobacteriota</taxon>
        <taxon>Desulfobulbia</taxon>
        <taxon>Desulfobulbales</taxon>
        <taxon>Desulfobulbaceae</taxon>
        <taxon>Desulfomarina</taxon>
    </lineage>
</organism>
<dbReference type="EMBL" id="AP024086">
    <property type="protein sequence ID" value="BCL60424.1"/>
    <property type="molecule type" value="Genomic_DNA"/>
</dbReference>
<accession>A0A8D5JGP4</accession>
<dbReference type="InterPro" id="IPR002125">
    <property type="entry name" value="CMP_dCMP_dom"/>
</dbReference>
<dbReference type="FunFam" id="3.40.140.10:FF:000025">
    <property type="entry name" value="Riboflavin biosynthesis protein RibD"/>
    <property type="match status" value="1"/>
</dbReference>
<dbReference type="EC" id="3.5.4.26" evidence="12"/>
<evidence type="ECO:0000256" key="8">
    <source>
        <dbReference type="ARBA" id="ARBA00022833"/>
    </source>
</evidence>
<evidence type="ECO:0000313" key="15">
    <source>
        <dbReference type="Proteomes" id="UP000826725"/>
    </source>
</evidence>
<comment type="function">
    <text evidence="1 12">Converts 2,5-diamino-6-(ribosylamino)-4(3h)-pyrimidinone 5'-phosphate into 5-amino-6-(ribosylamino)-2,4(1h,3h)-pyrimidinedione 5'-phosphate.</text>
</comment>
<evidence type="ECO:0000256" key="10">
    <source>
        <dbReference type="ARBA" id="ARBA00023002"/>
    </source>
</evidence>
<dbReference type="Pfam" id="PF01872">
    <property type="entry name" value="RibD_C"/>
    <property type="match status" value="1"/>
</dbReference>
<evidence type="ECO:0000256" key="6">
    <source>
        <dbReference type="ARBA" id="ARBA00022723"/>
    </source>
</evidence>
<dbReference type="Proteomes" id="UP000826725">
    <property type="component" value="Chromosome"/>
</dbReference>
<evidence type="ECO:0000256" key="4">
    <source>
        <dbReference type="ARBA" id="ARBA00007417"/>
    </source>
</evidence>
<evidence type="ECO:0000256" key="7">
    <source>
        <dbReference type="ARBA" id="ARBA00022801"/>
    </source>
</evidence>
<comment type="pathway">
    <text evidence="2 12">Cofactor biosynthesis; riboflavin biosynthesis; 5-amino-6-(D-ribitylamino)uracil from GTP: step 2/4.</text>
</comment>
<evidence type="ECO:0000256" key="1">
    <source>
        <dbReference type="ARBA" id="ARBA00002151"/>
    </source>
</evidence>
<proteinExistence type="inferred from homology"/>
<gene>
    <name evidence="14" type="ORF">DGMP_11170</name>
</gene>
<dbReference type="PROSITE" id="PS00903">
    <property type="entry name" value="CYT_DCMP_DEAMINASES_1"/>
    <property type="match status" value="1"/>
</dbReference>
<comment type="similarity">
    <text evidence="3 12">In the N-terminal section; belongs to the cytidine and deoxycytidylate deaminase family.</text>
</comment>
<protein>
    <recommendedName>
        <fullName evidence="12">Riboflavin biosynthesis protein RibD</fullName>
    </recommendedName>
    <domain>
        <recommendedName>
            <fullName evidence="12">Diaminohydroxyphosphoribosylaminopyrimidine deaminase</fullName>
            <shortName evidence="12">DRAP deaminase</shortName>
            <ecNumber evidence="12">3.5.4.26</ecNumber>
        </recommendedName>
        <alternativeName>
            <fullName evidence="12">Riboflavin-specific deaminase</fullName>
        </alternativeName>
    </domain>
    <domain>
        <recommendedName>
            <fullName evidence="12">5-amino-6-(5-phosphoribosylamino)uracil reductase</fullName>
            <ecNumber evidence="12">1.1.1.193</ecNumber>
        </recommendedName>
        <alternativeName>
            <fullName evidence="12">HTP reductase</fullName>
        </alternativeName>
    </domain>
</protein>
<comment type="catalytic activity">
    <reaction evidence="12">
        <text>5-amino-6-(5-phospho-D-ribitylamino)uracil + NADP(+) = 5-amino-6-(5-phospho-D-ribosylamino)uracil + NADPH + H(+)</text>
        <dbReference type="Rhea" id="RHEA:17845"/>
        <dbReference type="ChEBI" id="CHEBI:15378"/>
        <dbReference type="ChEBI" id="CHEBI:57783"/>
        <dbReference type="ChEBI" id="CHEBI:58349"/>
        <dbReference type="ChEBI" id="CHEBI:58421"/>
        <dbReference type="ChEBI" id="CHEBI:58453"/>
        <dbReference type="EC" id="1.1.1.193"/>
    </reaction>
</comment>
<keyword evidence="9 12" id="KW-0521">NADP</keyword>
<dbReference type="InterPro" id="IPR002734">
    <property type="entry name" value="RibDG_C"/>
</dbReference>
<evidence type="ECO:0000256" key="12">
    <source>
        <dbReference type="PIRNR" id="PIRNR006769"/>
    </source>
</evidence>
<dbReference type="GO" id="GO:0050661">
    <property type="term" value="F:NADP binding"/>
    <property type="evidence" value="ECO:0007669"/>
    <property type="project" value="InterPro"/>
</dbReference>
<feature type="domain" description="CMP/dCMP-type deaminase" evidence="13">
    <location>
        <begin position="1"/>
        <end position="107"/>
    </location>
</feature>
<evidence type="ECO:0000256" key="2">
    <source>
        <dbReference type="ARBA" id="ARBA00004882"/>
    </source>
</evidence>
<comment type="similarity">
    <text evidence="4 12">In the C-terminal section; belongs to the HTP reductase family.</text>
</comment>
<dbReference type="PANTHER" id="PTHR38011:SF7">
    <property type="entry name" value="2,5-DIAMINO-6-RIBOSYLAMINO-4(3H)-PYRIMIDINONE 5'-PHOSPHATE REDUCTASE"/>
    <property type="match status" value="1"/>
</dbReference>
<dbReference type="EC" id="1.1.1.193" evidence="12"/>
<evidence type="ECO:0000256" key="5">
    <source>
        <dbReference type="ARBA" id="ARBA00022619"/>
    </source>
</evidence>
<keyword evidence="11" id="KW-0511">Multifunctional enzyme</keyword>
<keyword evidence="8 12" id="KW-0862">Zinc</keyword>
<dbReference type="GO" id="GO:0008703">
    <property type="term" value="F:5-amino-6-(5-phosphoribosylamino)uracil reductase activity"/>
    <property type="evidence" value="ECO:0007669"/>
    <property type="project" value="InterPro"/>
</dbReference>
<comment type="pathway">
    <text evidence="12">Cofactor biosynthesis; riboflavin biosynthesis; 5-amino-6-(D-ribitylamino)uracil from GTP: step 3/4.</text>
</comment>
<dbReference type="NCBIfam" id="TIGR00227">
    <property type="entry name" value="ribD_Cterm"/>
    <property type="match status" value="1"/>
</dbReference>
<evidence type="ECO:0000256" key="9">
    <source>
        <dbReference type="ARBA" id="ARBA00022857"/>
    </source>
</evidence>
<dbReference type="AlphaFoldDB" id="A0A8D5JGP4"/>
<comment type="catalytic activity">
    <reaction evidence="12">
        <text>2,5-diamino-6-hydroxy-4-(5-phosphoribosylamino)-pyrimidine + H2O + H(+) = 5-amino-6-(5-phospho-D-ribosylamino)uracil + NH4(+)</text>
        <dbReference type="Rhea" id="RHEA:21868"/>
        <dbReference type="ChEBI" id="CHEBI:15377"/>
        <dbReference type="ChEBI" id="CHEBI:15378"/>
        <dbReference type="ChEBI" id="CHEBI:28938"/>
        <dbReference type="ChEBI" id="CHEBI:58453"/>
        <dbReference type="ChEBI" id="CHEBI:58614"/>
        <dbReference type="EC" id="3.5.4.26"/>
    </reaction>
</comment>
<dbReference type="Pfam" id="PF00383">
    <property type="entry name" value="dCMP_cyt_deam_1"/>
    <property type="match status" value="1"/>
</dbReference>
<dbReference type="CDD" id="cd01284">
    <property type="entry name" value="Riboflavin_deaminase-reductase"/>
    <property type="match status" value="1"/>
</dbReference>
<evidence type="ECO:0000259" key="13">
    <source>
        <dbReference type="PROSITE" id="PS51747"/>
    </source>
</evidence>
<dbReference type="KEGG" id="dbk:DGMP_11170"/>
<evidence type="ECO:0000256" key="3">
    <source>
        <dbReference type="ARBA" id="ARBA00005259"/>
    </source>
</evidence>
<dbReference type="InterPro" id="IPR050765">
    <property type="entry name" value="Riboflavin_Biosynth_HTPR"/>
</dbReference>
<comment type="cofactor">
    <cofactor evidence="12">
        <name>Zn(2+)</name>
        <dbReference type="ChEBI" id="CHEBI:29105"/>
    </cofactor>
    <text evidence="12">Binds 1 zinc ion.</text>
</comment>
<keyword evidence="5 12" id="KW-0686">Riboflavin biosynthesis</keyword>
<dbReference type="PANTHER" id="PTHR38011">
    <property type="entry name" value="DIHYDROFOLATE REDUCTASE FAMILY PROTEIN (AFU_ORTHOLOGUE AFUA_8G06820)"/>
    <property type="match status" value="1"/>
</dbReference>
<keyword evidence="15" id="KW-1185">Reference proteome</keyword>
<dbReference type="GO" id="GO:0008270">
    <property type="term" value="F:zinc ion binding"/>
    <property type="evidence" value="ECO:0007669"/>
    <property type="project" value="InterPro"/>
</dbReference>
<dbReference type="GO" id="GO:0008835">
    <property type="term" value="F:diaminohydroxyphosphoribosylaminopyrimidine deaminase activity"/>
    <property type="evidence" value="ECO:0007669"/>
    <property type="project" value="UniProtKB-EC"/>
</dbReference>
<evidence type="ECO:0000256" key="11">
    <source>
        <dbReference type="ARBA" id="ARBA00023268"/>
    </source>
</evidence>
<keyword evidence="6 12" id="KW-0479">Metal-binding</keyword>
<dbReference type="InterPro" id="IPR011549">
    <property type="entry name" value="RibD_C"/>
</dbReference>
<dbReference type="InterPro" id="IPR004794">
    <property type="entry name" value="Eubact_RibD"/>
</dbReference>
<dbReference type="GO" id="GO:0009231">
    <property type="term" value="P:riboflavin biosynthetic process"/>
    <property type="evidence" value="ECO:0007669"/>
    <property type="project" value="UniProtKB-KW"/>
</dbReference>
<dbReference type="InterPro" id="IPR016192">
    <property type="entry name" value="APOBEC/CMP_deaminase_Zn-bd"/>
</dbReference>
<keyword evidence="7 12" id="KW-0378">Hydrolase</keyword>
<name>A0A8D5JGP4_9BACT</name>
<dbReference type="PROSITE" id="PS51747">
    <property type="entry name" value="CYT_DCMP_DEAMINASES_2"/>
    <property type="match status" value="1"/>
</dbReference>